<comment type="caution">
    <text evidence="2">The sequence shown here is derived from an EMBL/GenBank/DDBJ whole genome shotgun (WGS) entry which is preliminary data.</text>
</comment>
<evidence type="ECO:0000313" key="3">
    <source>
        <dbReference type="Proteomes" id="UP000265520"/>
    </source>
</evidence>
<feature type="compositionally biased region" description="Basic and acidic residues" evidence="1">
    <location>
        <begin position="52"/>
        <end position="63"/>
    </location>
</feature>
<keyword evidence="3" id="KW-1185">Reference proteome</keyword>
<protein>
    <submittedName>
        <fullName evidence="2">Uncharacterized protein</fullName>
    </submittedName>
</protein>
<dbReference type="AlphaFoldDB" id="A0A392U2X5"/>
<feature type="region of interest" description="Disordered" evidence="1">
    <location>
        <begin position="26"/>
        <end position="82"/>
    </location>
</feature>
<accession>A0A392U2X5</accession>
<dbReference type="EMBL" id="LXQA010724138">
    <property type="protein sequence ID" value="MCI67813.1"/>
    <property type="molecule type" value="Genomic_DNA"/>
</dbReference>
<dbReference type="Proteomes" id="UP000265520">
    <property type="component" value="Unassembled WGS sequence"/>
</dbReference>
<feature type="compositionally biased region" description="Polar residues" evidence="1">
    <location>
        <begin position="38"/>
        <end position="51"/>
    </location>
</feature>
<evidence type="ECO:0000313" key="2">
    <source>
        <dbReference type="EMBL" id="MCI67813.1"/>
    </source>
</evidence>
<organism evidence="2 3">
    <name type="scientific">Trifolium medium</name>
    <dbReference type="NCBI Taxonomy" id="97028"/>
    <lineage>
        <taxon>Eukaryota</taxon>
        <taxon>Viridiplantae</taxon>
        <taxon>Streptophyta</taxon>
        <taxon>Embryophyta</taxon>
        <taxon>Tracheophyta</taxon>
        <taxon>Spermatophyta</taxon>
        <taxon>Magnoliopsida</taxon>
        <taxon>eudicotyledons</taxon>
        <taxon>Gunneridae</taxon>
        <taxon>Pentapetalae</taxon>
        <taxon>rosids</taxon>
        <taxon>fabids</taxon>
        <taxon>Fabales</taxon>
        <taxon>Fabaceae</taxon>
        <taxon>Papilionoideae</taxon>
        <taxon>50 kb inversion clade</taxon>
        <taxon>NPAAA clade</taxon>
        <taxon>Hologalegina</taxon>
        <taxon>IRL clade</taxon>
        <taxon>Trifolieae</taxon>
        <taxon>Trifolium</taxon>
    </lineage>
</organism>
<reference evidence="2 3" key="1">
    <citation type="journal article" date="2018" name="Front. Plant Sci.">
        <title>Red Clover (Trifolium pratense) and Zigzag Clover (T. medium) - A Picture of Genomic Similarities and Differences.</title>
        <authorList>
            <person name="Dluhosova J."/>
            <person name="Istvanek J."/>
            <person name="Nedelnik J."/>
            <person name="Repkova J."/>
        </authorList>
    </citation>
    <scope>NUCLEOTIDE SEQUENCE [LARGE SCALE GENOMIC DNA]</scope>
    <source>
        <strain evidence="3">cv. 10/8</strain>
        <tissue evidence="2">Leaf</tissue>
    </source>
</reference>
<sequence length="82" mass="9118">ADKHNDGDENVIDVDNLIVEENSTEKTHTFSISKRLRSNSGKAVVSNSEPTKNTKETRKDGKKPMYGPPRTWSKGVSSSEKK</sequence>
<name>A0A392U2X5_9FABA</name>
<feature type="non-terminal residue" evidence="2">
    <location>
        <position position="82"/>
    </location>
</feature>
<proteinExistence type="predicted"/>
<feature type="non-terminal residue" evidence="2">
    <location>
        <position position="1"/>
    </location>
</feature>
<evidence type="ECO:0000256" key="1">
    <source>
        <dbReference type="SAM" id="MobiDB-lite"/>
    </source>
</evidence>